<dbReference type="Proteomes" id="UP000480185">
    <property type="component" value="Unassembled WGS sequence"/>
</dbReference>
<dbReference type="CDD" id="cd04301">
    <property type="entry name" value="NAT_SF"/>
    <property type="match status" value="1"/>
</dbReference>
<organism evidence="2 3">
    <name type="scientific">Salinibacillus xinjiangensis</name>
    <dbReference type="NCBI Taxonomy" id="1229268"/>
    <lineage>
        <taxon>Bacteria</taxon>
        <taxon>Bacillati</taxon>
        <taxon>Bacillota</taxon>
        <taxon>Bacilli</taxon>
        <taxon>Bacillales</taxon>
        <taxon>Bacillaceae</taxon>
        <taxon>Salinibacillus</taxon>
    </lineage>
</organism>
<evidence type="ECO:0000313" key="2">
    <source>
        <dbReference type="EMBL" id="MRG86024.1"/>
    </source>
</evidence>
<dbReference type="InterPro" id="IPR016181">
    <property type="entry name" value="Acyl_CoA_acyltransferase"/>
</dbReference>
<keyword evidence="2" id="KW-0808">Transferase</keyword>
<name>A0A6G1X4Y4_9BACI</name>
<comment type="caution">
    <text evidence="2">The sequence shown here is derived from an EMBL/GenBank/DDBJ whole genome shotgun (WGS) entry which is preliminary data.</text>
</comment>
<dbReference type="InterPro" id="IPR000182">
    <property type="entry name" value="GNAT_dom"/>
</dbReference>
<evidence type="ECO:0000313" key="3">
    <source>
        <dbReference type="Proteomes" id="UP000480185"/>
    </source>
</evidence>
<dbReference type="Gene3D" id="3.40.630.30">
    <property type="match status" value="1"/>
</dbReference>
<dbReference type="OrthoDB" id="3216107at2"/>
<dbReference type="SUPFAM" id="SSF55729">
    <property type="entry name" value="Acyl-CoA N-acyltransferases (Nat)"/>
    <property type="match status" value="1"/>
</dbReference>
<accession>A0A6G1X4Y4</accession>
<dbReference type="GO" id="GO:0016747">
    <property type="term" value="F:acyltransferase activity, transferring groups other than amino-acyl groups"/>
    <property type="evidence" value="ECO:0007669"/>
    <property type="project" value="InterPro"/>
</dbReference>
<feature type="domain" description="N-acetyltransferase" evidence="1">
    <location>
        <begin position="11"/>
        <end position="139"/>
    </location>
</feature>
<dbReference type="RefSeq" id="WP_153727945.1">
    <property type="nucleotide sequence ID" value="NZ_WJNH01000003.1"/>
</dbReference>
<protein>
    <submittedName>
        <fullName evidence="2">GNAT family N-acetyltransferase</fullName>
    </submittedName>
</protein>
<reference evidence="2 3" key="1">
    <citation type="submission" date="2019-11" db="EMBL/GenBank/DDBJ databases">
        <authorList>
            <person name="Li J."/>
        </authorList>
    </citation>
    <scope>NUCLEOTIDE SEQUENCE [LARGE SCALE GENOMIC DNA]</scope>
    <source>
        <strain evidence="2 3">J4</strain>
    </source>
</reference>
<sequence>MEINLKATERILIRPYEEKDFNKIQDLNKAEGWTTLVENYFNTKKAWEHSNVAYVAEVEGHGVIGYVRGITDTRISLFICELLIDRKYRGLGAGKEILHYVHNKYPNTRIELLANRTSRSFYEGMGFRAFYGFRKTFQE</sequence>
<keyword evidence="3" id="KW-1185">Reference proteome</keyword>
<dbReference type="EMBL" id="WJNH01000003">
    <property type="protein sequence ID" value="MRG86024.1"/>
    <property type="molecule type" value="Genomic_DNA"/>
</dbReference>
<dbReference type="AlphaFoldDB" id="A0A6G1X4Y4"/>
<dbReference type="PROSITE" id="PS51186">
    <property type="entry name" value="GNAT"/>
    <property type="match status" value="1"/>
</dbReference>
<evidence type="ECO:0000259" key="1">
    <source>
        <dbReference type="PROSITE" id="PS51186"/>
    </source>
</evidence>
<proteinExistence type="predicted"/>
<dbReference type="Pfam" id="PF13508">
    <property type="entry name" value="Acetyltransf_7"/>
    <property type="match status" value="1"/>
</dbReference>
<gene>
    <name evidence="2" type="ORF">GH754_06740</name>
</gene>